<evidence type="ECO:0000256" key="5">
    <source>
        <dbReference type="ARBA" id="ARBA00023136"/>
    </source>
</evidence>
<keyword evidence="4 6" id="KW-1133">Transmembrane helix</keyword>
<keyword evidence="8" id="KW-1185">Reference proteome</keyword>
<protein>
    <recommendedName>
        <fullName evidence="9">Polysaccharide biosynthesis protein</fullName>
    </recommendedName>
</protein>
<evidence type="ECO:0008006" key="9">
    <source>
        <dbReference type="Google" id="ProtNLM"/>
    </source>
</evidence>
<dbReference type="InterPro" id="IPR050833">
    <property type="entry name" value="Poly_Biosynth_Transport"/>
</dbReference>
<evidence type="ECO:0000313" key="8">
    <source>
        <dbReference type="Proteomes" id="UP001243846"/>
    </source>
</evidence>
<evidence type="ECO:0000256" key="4">
    <source>
        <dbReference type="ARBA" id="ARBA00022989"/>
    </source>
</evidence>
<accession>A0ABT8D3R7</accession>
<comment type="caution">
    <text evidence="7">The sequence shown here is derived from an EMBL/GenBank/DDBJ whole genome shotgun (WGS) entry which is preliminary data.</text>
</comment>
<organism evidence="7 8">
    <name type="scientific">Paracoccus cavernae</name>
    <dbReference type="NCBI Taxonomy" id="1571207"/>
    <lineage>
        <taxon>Bacteria</taxon>
        <taxon>Pseudomonadati</taxon>
        <taxon>Pseudomonadota</taxon>
        <taxon>Alphaproteobacteria</taxon>
        <taxon>Rhodobacterales</taxon>
        <taxon>Paracoccaceae</taxon>
        <taxon>Paracoccus</taxon>
    </lineage>
</organism>
<evidence type="ECO:0000256" key="3">
    <source>
        <dbReference type="ARBA" id="ARBA00022692"/>
    </source>
</evidence>
<evidence type="ECO:0000256" key="2">
    <source>
        <dbReference type="ARBA" id="ARBA00022475"/>
    </source>
</evidence>
<dbReference type="PANTHER" id="PTHR30250">
    <property type="entry name" value="PST FAMILY PREDICTED COLANIC ACID TRANSPORTER"/>
    <property type="match status" value="1"/>
</dbReference>
<gene>
    <name evidence="7" type="ORF">QWZ10_03775</name>
</gene>
<sequence>MLTGALMVLAMTLALGGYALVDLLYDPRYQTAGTIVMLLSLAFMPQLIVMSYDQIALTMGDSRQFFWLTAARGGLFVLCTAGMAALFGLKGAIFGQGLSFVLAYPLIAAFARRYHVWDPRHDLAMSLITAATALLMAGLHSSSILAPI</sequence>
<evidence type="ECO:0000256" key="1">
    <source>
        <dbReference type="ARBA" id="ARBA00004651"/>
    </source>
</evidence>
<dbReference type="EMBL" id="JAUFRC010000001">
    <property type="protein sequence ID" value="MDN3711165.1"/>
    <property type="molecule type" value="Genomic_DNA"/>
</dbReference>
<comment type="subcellular location">
    <subcellularLocation>
        <location evidence="1">Cell membrane</location>
        <topology evidence="1">Multi-pass membrane protein</topology>
    </subcellularLocation>
</comment>
<reference evidence="8" key="1">
    <citation type="journal article" date="2019" name="Int. J. Syst. Evol. Microbiol.">
        <title>The Global Catalogue of Microorganisms (GCM) 10K type strain sequencing project: providing services to taxonomists for standard genome sequencing and annotation.</title>
        <authorList>
            <consortium name="The Broad Institute Genomics Platform"/>
            <consortium name="The Broad Institute Genome Sequencing Center for Infectious Disease"/>
            <person name="Wu L."/>
            <person name="Ma J."/>
        </authorList>
    </citation>
    <scope>NUCLEOTIDE SEQUENCE [LARGE SCALE GENOMIC DNA]</scope>
    <source>
        <strain evidence="8">CECT 8482</strain>
    </source>
</reference>
<dbReference type="PANTHER" id="PTHR30250:SF26">
    <property type="entry name" value="PSMA PROTEIN"/>
    <property type="match status" value="1"/>
</dbReference>
<feature type="transmembrane region" description="Helical" evidence="6">
    <location>
        <begin position="65"/>
        <end position="87"/>
    </location>
</feature>
<name>A0ABT8D3R7_9RHOB</name>
<feature type="transmembrane region" description="Helical" evidence="6">
    <location>
        <begin position="123"/>
        <end position="146"/>
    </location>
</feature>
<keyword evidence="2" id="KW-1003">Cell membrane</keyword>
<keyword evidence="3 6" id="KW-0812">Transmembrane</keyword>
<proteinExistence type="predicted"/>
<evidence type="ECO:0000256" key="6">
    <source>
        <dbReference type="SAM" id="Phobius"/>
    </source>
</evidence>
<keyword evidence="5 6" id="KW-0472">Membrane</keyword>
<dbReference type="Proteomes" id="UP001243846">
    <property type="component" value="Unassembled WGS sequence"/>
</dbReference>
<feature type="transmembrane region" description="Helical" evidence="6">
    <location>
        <begin position="29"/>
        <end position="53"/>
    </location>
</feature>
<evidence type="ECO:0000313" key="7">
    <source>
        <dbReference type="EMBL" id="MDN3711165.1"/>
    </source>
</evidence>
<feature type="transmembrane region" description="Helical" evidence="6">
    <location>
        <begin position="93"/>
        <end position="111"/>
    </location>
</feature>